<evidence type="ECO:0000256" key="1">
    <source>
        <dbReference type="SAM" id="Phobius"/>
    </source>
</evidence>
<evidence type="ECO:0000313" key="2">
    <source>
        <dbReference type="EMBL" id="CAA9562057.1"/>
    </source>
</evidence>
<keyword evidence="1" id="KW-0472">Membrane</keyword>
<feature type="transmembrane region" description="Helical" evidence="1">
    <location>
        <begin position="66"/>
        <end position="83"/>
    </location>
</feature>
<protein>
    <submittedName>
        <fullName evidence="2">Uncharacterized protein</fullName>
    </submittedName>
</protein>
<gene>
    <name evidence="2" type="ORF">AVDCRST_MAG87-1659</name>
</gene>
<keyword evidence="1" id="KW-0812">Transmembrane</keyword>
<sequence>MNDERRHPKATPADASDTGAAYLQNIFSAISWALLVGVMFGGYSLLRMLSSGDGLTDHEEQFFRAGHAHAGVLNVIGILYGTYLGRTMLTARHQIAAWLTYILGVALMSGGFFVHMAVGEPGDGSIGTTLTALGGAVLAITVLFLAWHLFRARSAGPVALGPEANRRESRA</sequence>
<organism evidence="2">
    <name type="scientific">uncultured Thermomicrobiales bacterium</name>
    <dbReference type="NCBI Taxonomy" id="1645740"/>
    <lineage>
        <taxon>Bacteria</taxon>
        <taxon>Pseudomonadati</taxon>
        <taxon>Thermomicrobiota</taxon>
        <taxon>Thermomicrobia</taxon>
        <taxon>Thermomicrobiales</taxon>
        <taxon>environmental samples</taxon>
    </lineage>
</organism>
<keyword evidence="1" id="KW-1133">Transmembrane helix</keyword>
<dbReference type="EMBL" id="CADCWJ010000369">
    <property type="protein sequence ID" value="CAA9562057.1"/>
    <property type="molecule type" value="Genomic_DNA"/>
</dbReference>
<name>A0A6J4UVZ2_9BACT</name>
<accession>A0A6J4UVZ2</accession>
<proteinExistence type="predicted"/>
<feature type="transmembrane region" description="Helical" evidence="1">
    <location>
        <begin position="130"/>
        <end position="150"/>
    </location>
</feature>
<feature type="transmembrane region" description="Helical" evidence="1">
    <location>
        <begin position="21"/>
        <end position="46"/>
    </location>
</feature>
<dbReference type="AlphaFoldDB" id="A0A6J4UVZ2"/>
<feature type="transmembrane region" description="Helical" evidence="1">
    <location>
        <begin position="95"/>
        <end position="118"/>
    </location>
</feature>
<reference evidence="2" key="1">
    <citation type="submission" date="2020-02" db="EMBL/GenBank/DDBJ databases">
        <authorList>
            <person name="Meier V. D."/>
        </authorList>
    </citation>
    <scope>NUCLEOTIDE SEQUENCE</scope>
    <source>
        <strain evidence="2">AVDCRST_MAG87</strain>
    </source>
</reference>